<comment type="caution">
    <text evidence="2">The sequence shown here is derived from an EMBL/GenBank/DDBJ whole genome shotgun (WGS) entry which is preliminary data.</text>
</comment>
<reference evidence="2 3" key="1">
    <citation type="submission" date="2015-10" db="EMBL/GenBank/DDBJ databases">
        <title>Draft genome sequence of Streptomyces griseoruber DSM 40281, type strain for the species Streptomyces griseoruber.</title>
        <authorList>
            <person name="Ruckert C."/>
            <person name="Winkler A."/>
            <person name="Kalinowski J."/>
            <person name="Kampfer P."/>
            <person name="Glaeser S."/>
        </authorList>
    </citation>
    <scope>NUCLEOTIDE SEQUENCE [LARGE SCALE GENOMIC DNA]</scope>
    <source>
        <strain evidence="2 3">DSM 40281</strain>
    </source>
</reference>
<organism evidence="2 3">
    <name type="scientific">Streptomyces griseoruber</name>
    <dbReference type="NCBI Taxonomy" id="1943"/>
    <lineage>
        <taxon>Bacteria</taxon>
        <taxon>Bacillati</taxon>
        <taxon>Actinomycetota</taxon>
        <taxon>Actinomycetes</taxon>
        <taxon>Kitasatosporales</taxon>
        <taxon>Streptomycetaceae</taxon>
        <taxon>Streptomyces</taxon>
    </lineage>
</organism>
<protein>
    <submittedName>
        <fullName evidence="2">Uncharacterized protein</fullName>
    </submittedName>
</protein>
<feature type="compositionally biased region" description="Low complexity" evidence="1">
    <location>
        <begin position="51"/>
        <end position="65"/>
    </location>
</feature>
<name>A0A101SQD1_9ACTN</name>
<dbReference type="Proteomes" id="UP000052982">
    <property type="component" value="Unassembled WGS sequence"/>
</dbReference>
<proteinExistence type="predicted"/>
<dbReference type="EMBL" id="LMWW01000055">
    <property type="protein sequence ID" value="KUN78017.1"/>
    <property type="molecule type" value="Genomic_DNA"/>
</dbReference>
<dbReference type="AlphaFoldDB" id="A0A101SQD1"/>
<keyword evidence="3" id="KW-1185">Reference proteome</keyword>
<feature type="region of interest" description="Disordered" evidence="1">
    <location>
        <begin position="39"/>
        <end position="72"/>
    </location>
</feature>
<evidence type="ECO:0000256" key="1">
    <source>
        <dbReference type="SAM" id="MobiDB-lite"/>
    </source>
</evidence>
<evidence type="ECO:0000313" key="3">
    <source>
        <dbReference type="Proteomes" id="UP000052982"/>
    </source>
</evidence>
<sequence length="103" mass="10890">MSAAAVRSVTSLRAASRAARAAARGLRSVPVTSCPCRARPAAGVPMPQEQSRTAAPARPGSASRARPCRRTLASPSAWIRWWSSASSSEKRRVTEVSDMTGHC</sequence>
<feature type="region of interest" description="Disordered" evidence="1">
    <location>
        <begin position="84"/>
        <end position="103"/>
    </location>
</feature>
<accession>A0A101SQD1</accession>
<gene>
    <name evidence="2" type="ORF">AQJ64_33000</name>
</gene>
<evidence type="ECO:0000313" key="2">
    <source>
        <dbReference type="EMBL" id="KUN78017.1"/>
    </source>
</evidence>